<dbReference type="Proteomes" id="UP000054279">
    <property type="component" value="Unassembled WGS sequence"/>
</dbReference>
<accession>A0A0C9VGD2</accession>
<reference evidence="1 2" key="1">
    <citation type="submission" date="2014-06" db="EMBL/GenBank/DDBJ databases">
        <title>Evolutionary Origins and Diversification of the Mycorrhizal Mutualists.</title>
        <authorList>
            <consortium name="DOE Joint Genome Institute"/>
            <consortium name="Mycorrhizal Genomics Consortium"/>
            <person name="Kohler A."/>
            <person name="Kuo A."/>
            <person name="Nagy L.G."/>
            <person name="Floudas D."/>
            <person name="Copeland A."/>
            <person name="Barry K.W."/>
            <person name="Cichocki N."/>
            <person name="Veneault-Fourrey C."/>
            <person name="LaButti K."/>
            <person name="Lindquist E.A."/>
            <person name="Lipzen A."/>
            <person name="Lundell T."/>
            <person name="Morin E."/>
            <person name="Murat C."/>
            <person name="Riley R."/>
            <person name="Ohm R."/>
            <person name="Sun H."/>
            <person name="Tunlid A."/>
            <person name="Henrissat B."/>
            <person name="Grigoriev I.V."/>
            <person name="Hibbett D.S."/>
            <person name="Martin F."/>
        </authorList>
    </citation>
    <scope>NUCLEOTIDE SEQUENCE [LARGE SCALE GENOMIC DNA]</scope>
    <source>
        <strain evidence="1 2">SS14</strain>
    </source>
</reference>
<dbReference type="InterPro" id="IPR009057">
    <property type="entry name" value="Homeodomain-like_sf"/>
</dbReference>
<dbReference type="AlphaFoldDB" id="A0A0C9VGD2"/>
<dbReference type="SUPFAM" id="SSF46689">
    <property type="entry name" value="Homeodomain-like"/>
    <property type="match status" value="1"/>
</dbReference>
<dbReference type="OrthoDB" id="3264182at2759"/>
<gene>
    <name evidence="1" type="ORF">M422DRAFT_87097</name>
</gene>
<protein>
    <submittedName>
        <fullName evidence="1">Unplaced genomic scaffold SPHSTscaffold_69, whole genome shotgun sequence</fullName>
    </submittedName>
</protein>
<evidence type="ECO:0000313" key="2">
    <source>
        <dbReference type="Proteomes" id="UP000054279"/>
    </source>
</evidence>
<keyword evidence="2" id="KW-1185">Reference proteome</keyword>
<proteinExistence type="predicted"/>
<feature type="non-terminal residue" evidence="1">
    <location>
        <position position="149"/>
    </location>
</feature>
<name>A0A0C9VGD2_SPHS4</name>
<dbReference type="HOGENOM" id="CLU_056788_8_0_1"/>
<feature type="non-terminal residue" evidence="1">
    <location>
        <position position="1"/>
    </location>
</feature>
<organism evidence="1 2">
    <name type="scientific">Sphaerobolus stellatus (strain SS14)</name>
    <dbReference type="NCBI Taxonomy" id="990650"/>
    <lineage>
        <taxon>Eukaryota</taxon>
        <taxon>Fungi</taxon>
        <taxon>Dikarya</taxon>
        <taxon>Basidiomycota</taxon>
        <taxon>Agaricomycotina</taxon>
        <taxon>Agaricomycetes</taxon>
        <taxon>Phallomycetidae</taxon>
        <taxon>Geastrales</taxon>
        <taxon>Sphaerobolaceae</taxon>
        <taxon>Sphaerobolus</taxon>
    </lineage>
</organism>
<dbReference type="EMBL" id="KN837144">
    <property type="protein sequence ID" value="KIJ40477.1"/>
    <property type="molecule type" value="Genomic_DNA"/>
</dbReference>
<sequence length="149" mass="17064">KTTKAISVDLNMLTQVVEHILKTWRETGEVQPKVSGKGSKRQRIMTDEEIEFLLTLSEQSLDIYLDEFQEQLQLQHSVIVGISTIWNTLTELGLSQKKMSYSGIIQANHNATTCAEFKHNIADELPERLVFINESRVDLQTTYRLNGWA</sequence>
<evidence type="ECO:0000313" key="1">
    <source>
        <dbReference type="EMBL" id="KIJ40477.1"/>
    </source>
</evidence>